<evidence type="ECO:0000313" key="2">
    <source>
        <dbReference type="EMBL" id="GGN64522.1"/>
    </source>
</evidence>
<reference evidence="2 3" key="1">
    <citation type="journal article" date="2014" name="Int. J. Syst. Evol. Microbiol.">
        <title>Complete genome sequence of Corynebacterium casei LMG S-19264T (=DSM 44701T), isolated from a smear-ripened cheese.</title>
        <authorList>
            <consortium name="US DOE Joint Genome Institute (JGI-PGF)"/>
            <person name="Walter F."/>
            <person name="Albersmeier A."/>
            <person name="Kalinowski J."/>
            <person name="Ruckert C."/>
        </authorList>
    </citation>
    <scope>NUCLEOTIDE SEQUENCE [LARGE SCALE GENOMIC DNA]</scope>
    <source>
        <strain evidence="2 3">CGMCC 4.7111</strain>
    </source>
</reference>
<evidence type="ECO:0000256" key="1">
    <source>
        <dbReference type="SAM" id="MobiDB-lite"/>
    </source>
</evidence>
<protein>
    <submittedName>
        <fullName evidence="2">Uncharacterized protein</fullName>
    </submittedName>
</protein>
<organism evidence="2 3">
    <name type="scientific">Streptomyces albiflavescens</name>
    <dbReference type="NCBI Taxonomy" id="1623582"/>
    <lineage>
        <taxon>Bacteria</taxon>
        <taxon>Bacillati</taxon>
        <taxon>Actinomycetota</taxon>
        <taxon>Actinomycetes</taxon>
        <taxon>Kitasatosporales</taxon>
        <taxon>Streptomycetaceae</taxon>
        <taxon>Streptomyces</taxon>
    </lineage>
</organism>
<gene>
    <name evidence="2" type="ORF">GCM10011579_033990</name>
</gene>
<sequence length="77" mass="8132">MPVEVRDEARSGRADTGRGDVAGEGLDGKVRAGCGGRAEKGVQEFQSLAGRVADAEIVTRLGEDLGDVVGKWTHRRP</sequence>
<feature type="compositionally biased region" description="Basic and acidic residues" evidence="1">
    <location>
        <begin position="1"/>
        <end position="18"/>
    </location>
</feature>
<accession>A0A917Y3E6</accession>
<dbReference type="RefSeq" id="WP_189186820.1">
    <property type="nucleotide sequence ID" value="NZ_BMMM01000005.1"/>
</dbReference>
<proteinExistence type="predicted"/>
<dbReference type="AlphaFoldDB" id="A0A917Y3E6"/>
<evidence type="ECO:0000313" key="3">
    <source>
        <dbReference type="Proteomes" id="UP000600365"/>
    </source>
</evidence>
<dbReference type="Proteomes" id="UP000600365">
    <property type="component" value="Unassembled WGS sequence"/>
</dbReference>
<feature type="region of interest" description="Disordered" evidence="1">
    <location>
        <begin position="1"/>
        <end position="27"/>
    </location>
</feature>
<name>A0A917Y3E6_9ACTN</name>
<keyword evidence="3" id="KW-1185">Reference proteome</keyword>
<dbReference type="EMBL" id="BMMM01000005">
    <property type="protein sequence ID" value="GGN64522.1"/>
    <property type="molecule type" value="Genomic_DNA"/>
</dbReference>
<comment type="caution">
    <text evidence="2">The sequence shown here is derived from an EMBL/GenBank/DDBJ whole genome shotgun (WGS) entry which is preliminary data.</text>
</comment>